<dbReference type="EMBL" id="JAVYJV010000017">
    <property type="protein sequence ID" value="KAK4348635.1"/>
    <property type="molecule type" value="Genomic_DNA"/>
</dbReference>
<name>A0AAE1RAN3_9SOLA</name>
<sequence>MAGEEEQTEKYPMQMVPLLMREENKESNDDYDPKVVSLGPYHHGKEKLKFVEDFKPTAVRMFIDTLDENVFMAAILEDIGYTRSCYPEEFKSKYSDEEFARMMLRDACVILNYIGPSRNEESHKRAETIGHLGTAVYISIRRDMYLLENQVPFRILEILVRLKYGTNRHAFIKDMEKFSFKMFFHDEEEKIEEVNETNKLGTKALHLLEIFRRVIVTGHETTTGDNPCCDINNLVATLCCEDADNAPTGGRYVFRSVTDLKSKGIHFRASQIKSLKGVRFSPSQFCHSAKLKLPLLYVGMETRVFFKNVIAYEFSPYVANNDKAVTAYVSFMKLLVVTKQDVKELREEKIIINRLGSDKEVVQVYKDLNTYGAEDDSYFWDVKKEIEEHYNSKAKTWMAELNSTYFNNPWSIIALIGSLFLLCLDIVQTYYTVNGGDPCGSKRPS</sequence>
<dbReference type="AlphaFoldDB" id="A0AAE1RAN3"/>
<keyword evidence="2" id="KW-1185">Reference proteome</keyword>
<dbReference type="InterPro" id="IPR004158">
    <property type="entry name" value="DUF247_pln"/>
</dbReference>
<dbReference type="Pfam" id="PF03140">
    <property type="entry name" value="DUF247"/>
    <property type="match status" value="1"/>
</dbReference>
<proteinExistence type="predicted"/>
<comment type="caution">
    <text evidence="1">The sequence shown here is derived from an EMBL/GenBank/DDBJ whole genome shotgun (WGS) entry which is preliminary data.</text>
</comment>
<reference evidence="1" key="1">
    <citation type="submission" date="2023-12" db="EMBL/GenBank/DDBJ databases">
        <title>Genome assembly of Anisodus tanguticus.</title>
        <authorList>
            <person name="Wang Y.-J."/>
        </authorList>
    </citation>
    <scope>NUCLEOTIDE SEQUENCE</scope>
    <source>
        <strain evidence="1">KB-2021</strain>
        <tissue evidence="1">Leaf</tissue>
    </source>
</reference>
<dbReference type="Proteomes" id="UP001291623">
    <property type="component" value="Unassembled WGS sequence"/>
</dbReference>
<protein>
    <submittedName>
        <fullName evidence="1">Uncharacterized protein</fullName>
    </submittedName>
</protein>
<gene>
    <name evidence="1" type="ORF">RND71_031390</name>
</gene>
<dbReference type="PANTHER" id="PTHR31170">
    <property type="entry name" value="BNAC04G53230D PROTEIN"/>
    <property type="match status" value="1"/>
</dbReference>
<accession>A0AAE1RAN3</accession>
<evidence type="ECO:0000313" key="1">
    <source>
        <dbReference type="EMBL" id="KAK4348635.1"/>
    </source>
</evidence>
<organism evidence="1 2">
    <name type="scientific">Anisodus tanguticus</name>
    <dbReference type="NCBI Taxonomy" id="243964"/>
    <lineage>
        <taxon>Eukaryota</taxon>
        <taxon>Viridiplantae</taxon>
        <taxon>Streptophyta</taxon>
        <taxon>Embryophyta</taxon>
        <taxon>Tracheophyta</taxon>
        <taxon>Spermatophyta</taxon>
        <taxon>Magnoliopsida</taxon>
        <taxon>eudicotyledons</taxon>
        <taxon>Gunneridae</taxon>
        <taxon>Pentapetalae</taxon>
        <taxon>asterids</taxon>
        <taxon>lamiids</taxon>
        <taxon>Solanales</taxon>
        <taxon>Solanaceae</taxon>
        <taxon>Solanoideae</taxon>
        <taxon>Hyoscyameae</taxon>
        <taxon>Anisodus</taxon>
    </lineage>
</organism>
<evidence type="ECO:0000313" key="2">
    <source>
        <dbReference type="Proteomes" id="UP001291623"/>
    </source>
</evidence>
<dbReference type="PANTHER" id="PTHR31170:SF25">
    <property type="entry name" value="BNAA09G04570D PROTEIN"/>
    <property type="match status" value="1"/>
</dbReference>